<dbReference type="EMBL" id="OR067835">
    <property type="protein sequence ID" value="WLW41034.1"/>
    <property type="molecule type" value="Genomic_DNA"/>
</dbReference>
<name>A0AA50IHP5_9CAUD</name>
<sequence>MYHIKVVMSVGPEGGEEHVFTILANTEGELNINAAGHEELRAGVERLQEYLEFIQENYND</sequence>
<proteinExistence type="predicted"/>
<evidence type="ECO:0000313" key="2">
    <source>
        <dbReference type="Proteomes" id="UP001234853"/>
    </source>
</evidence>
<reference evidence="1" key="1">
    <citation type="submission" date="2023-05" db="EMBL/GenBank/DDBJ databases">
        <title>Genome analysis of newly isolated bacteriophages.</title>
        <authorList>
            <person name="Wojcicki M."/>
            <person name="Swider O."/>
            <person name="Srednicka P."/>
            <person name="Shymialevich D."/>
        </authorList>
    </citation>
    <scope>NUCLEOTIDE SEQUENCE</scope>
</reference>
<keyword evidence="2" id="KW-1185">Reference proteome</keyword>
<gene>
    <name evidence="1" type="ORF">IBHPHPPA_00034</name>
</gene>
<evidence type="ECO:0000313" key="1">
    <source>
        <dbReference type="EMBL" id="WLW41034.1"/>
    </source>
</evidence>
<dbReference type="Proteomes" id="UP001234853">
    <property type="component" value="Segment"/>
</dbReference>
<accession>A0AA50IHP5</accession>
<organism evidence="1 2">
    <name type="scientific">Salmonella phage KKP 3828</name>
    <dbReference type="NCBI Taxonomy" id="3041358"/>
    <lineage>
        <taxon>Viruses</taxon>
        <taxon>Duplodnaviria</taxon>
        <taxon>Heunggongvirae</taxon>
        <taxon>Uroviricota</taxon>
        <taxon>Caudoviricetes</taxon>
        <taxon>Autographivirales</taxon>
        <taxon>Autoscriptoviridae</taxon>
        <taxon>Slopekvirinae</taxon>
        <taxon>Koutsourovirus</taxon>
        <taxon>Koutsourovirus KKP3828</taxon>
    </lineage>
</organism>
<protein>
    <submittedName>
        <fullName evidence="1">Uncharacterized protein</fullName>
    </submittedName>
</protein>